<proteinExistence type="predicted"/>
<name>A0ABP7ZK67_9MICO</name>
<keyword evidence="2" id="KW-1185">Reference proteome</keyword>
<reference evidence="1" key="2">
    <citation type="submission" date="2023-12" db="EMBL/GenBank/DDBJ databases">
        <authorList>
            <person name="Sun Q."/>
            <person name="Inoue M."/>
        </authorList>
    </citation>
    <scope>NUCLEOTIDE SEQUENCE</scope>
    <source>
        <strain evidence="1">JCM 17590</strain>
    </source>
</reference>
<evidence type="ECO:0000313" key="1">
    <source>
        <dbReference type="EMBL" id="GAA4161122.1"/>
    </source>
</evidence>
<dbReference type="Proteomes" id="UP001415169">
    <property type="component" value="Unassembled WGS sequence"/>
</dbReference>
<evidence type="ECO:0000313" key="2">
    <source>
        <dbReference type="Proteomes" id="UP001415169"/>
    </source>
</evidence>
<comment type="caution">
    <text evidence="1">The sequence shown here is derived from an EMBL/GenBank/DDBJ whole genome shotgun (WGS) entry which is preliminary data.</text>
</comment>
<sequence length="415" mass="46599">MATVDLAFAELAAAEGFPDVTYWRLWDRREWLQPGEEPRAEASDHFFDSDTGLTYRNLRGRIDEFLDADAIVFWGDFLHMAEYVEMNADILHRHMRIFDDLDAARDYAERHLLLKGQSDEVLRRVMSYGTTLGFNTTQDYAAEYGPLLRSFLGRAHRAWGRDTYSALIAQLERPDSDETTKGTDAALLLGDRDHRRRDDTLGVFIGRSQLDPAEVARLGRSLTERLALAPKWIEWGTEPAFWPMNNRRRLRLAWPGLEHGARVPTLQERLATYRGVLRGGARAAASQVPAAELVEELSRHRLVLTDTYHLAVNAWRVGTPAICLVDPPSQAGWDVNSGGSLAARDKRTEFYSQIDATPLLVESRRLAGSLNELVGGIAGFLGEPEHLEVVHARIARMRAGGRAQFVGAIRELTGV</sequence>
<protein>
    <recommendedName>
        <fullName evidence="3">Polysaccharide pyruvyl transferase domain-containing protein</fullName>
    </recommendedName>
</protein>
<accession>A0ABP7ZK67</accession>
<dbReference type="RefSeq" id="WP_344791446.1">
    <property type="nucleotide sequence ID" value="NZ_BAABBV010000001.1"/>
</dbReference>
<gene>
    <name evidence="1" type="ORF">GCM10022286_18190</name>
</gene>
<evidence type="ECO:0008006" key="3">
    <source>
        <dbReference type="Google" id="ProtNLM"/>
    </source>
</evidence>
<organism evidence="1 2">
    <name type="scientific">Gryllotalpicola daejeonensis</name>
    <dbReference type="NCBI Taxonomy" id="993087"/>
    <lineage>
        <taxon>Bacteria</taxon>
        <taxon>Bacillati</taxon>
        <taxon>Actinomycetota</taxon>
        <taxon>Actinomycetes</taxon>
        <taxon>Micrococcales</taxon>
        <taxon>Microbacteriaceae</taxon>
        <taxon>Gryllotalpicola</taxon>
    </lineage>
</organism>
<dbReference type="EMBL" id="BAABBV010000001">
    <property type="protein sequence ID" value="GAA4161122.1"/>
    <property type="molecule type" value="Genomic_DNA"/>
</dbReference>
<reference evidence="1" key="1">
    <citation type="journal article" date="2014" name="Int. J. Syst. Evol. Microbiol.">
        <title>Complete genome of a new Firmicutes species belonging to the dominant human colonic microbiota ('Ruminococcus bicirculans') reveals two chromosomes and a selective capacity to utilize plant glucans.</title>
        <authorList>
            <consortium name="NISC Comparative Sequencing Program"/>
            <person name="Wegmann U."/>
            <person name="Louis P."/>
            <person name="Goesmann A."/>
            <person name="Henrissat B."/>
            <person name="Duncan S.H."/>
            <person name="Flint H.J."/>
        </authorList>
    </citation>
    <scope>NUCLEOTIDE SEQUENCE</scope>
    <source>
        <strain evidence="1">JCM 17590</strain>
    </source>
</reference>